<dbReference type="Pfam" id="PF00512">
    <property type="entry name" value="HisKA"/>
    <property type="match status" value="1"/>
</dbReference>
<dbReference type="InterPro" id="IPR011009">
    <property type="entry name" value="Kinase-like_dom_sf"/>
</dbReference>
<evidence type="ECO:0000256" key="1">
    <source>
        <dbReference type="ARBA" id="ARBA00000085"/>
    </source>
</evidence>
<gene>
    <name evidence="6" type="ORF">J5Y10_26690</name>
</gene>
<evidence type="ECO:0000256" key="3">
    <source>
        <dbReference type="ARBA" id="ARBA00022553"/>
    </source>
</evidence>
<dbReference type="SUPFAM" id="SSF56112">
    <property type="entry name" value="Protein kinase-like (PK-like)"/>
    <property type="match status" value="1"/>
</dbReference>
<dbReference type="Gene3D" id="3.30.450.20">
    <property type="entry name" value="PAS domain"/>
    <property type="match status" value="1"/>
</dbReference>
<accession>A0A940N489</accession>
<dbReference type="PROSITE" id="PS50011">
    <property type="entry name" value="PROTEIN_KINASE_DOM"/>
    <property type="match status" value="1"/>
</dbReference>
<dbReference type="Pfam" id="PF01590">
    <property type="entry name" value="GAF"/>
    <property type="match status" value="1"/>
</dbReference>
<dbReference type="Gene3D" id="3.30.565.10">
    <property type="entry name" value="Histidine kinase-like ATPase, C-terminal domain"/>
    <property type="match status" value="1"/>
</dbReference>
<dbReference type="InterPro" id="IPR053159">
    <property type="entry name" value="Hybrid_Histidine_Kinase"/>
</dbReference>
<evidence type="ECO:0000259" key="4">
    <source>
        <dbReference type="PROSITE" id="PS50011"/>
    </source>
</evidence>
<proteinExistence type="predicted"/>
<dbReference type="RefSeq" id="WP_209377187.1">
    <property type="nucleotide sequence ID" value="NZ_JAGIZA010000037.1"/>
</dbReference>
<keyword evidence="7" id="KW-1185">Reference proteome</keyword>
<sequence>MSTDLLPPGLEALPDPRWLAALSTEQVATDGAVMTLRAHSPAGSRRWLVARAAVPGEPAVTARLRRTFALRHLLSPDWAVLPLHLVPTLDGPVLLLRDDGGGPPEGAAQGIAGFLRLAAGAAQALGLAHAVGLLHHDLTPASLFEGADGTIRLTGFGLALVQGYAFLAGESGLGSPAFTPPERARRADPVSDTRSDLYALGMTLYALLAGRLLFEEKNTLGWMHAHAARRPPPPSRFRAEVPGMLDTILLKLLEKEPERRYRSAAALERDLRRCLFSWERNGFVEAFEPGEADGHDPIPAAPAQGVLASRPSPRRIITRPRAECLILEGRFPEAAAEIACLIQHATGQAERLAALRLDIRLRSLQSDFAGALRTGREALPLLGIQVPAVAGPDDLDATYCRLRAEMGARGPAALPGLAPMTDPLLQEGMELLASLVAPANFVDDALMLILLCEQVRLTVLHGLAPASAQGIAWFGVALAHHFGEYGRGVEFAEAGVRIAEASGGAEARSATLVALDQVSAWSRPFDFALGCARAALAEGRDGGDGAMACYACNHIVSDLLVMGVPLAQVEEEIGRGLAFARQAHFADVQAILGLQRGFVAVLRGTGTLPAPPPHTAMTPLLCWHMMFRGVIAFTEDDPDEAERCLDHALALAWSTPAHIHVMCIHLFAGLVRAARGDAAGLAPHLAKMRGWAELNPGNFRDKALLLEAEEARLEGNTLRALSLYEEAVAAATAADRPQVRAIAHERAAACYVAHGLEGAARHHLRDAQAQYEAWGAARRAARLSARHSFLPAPRAARREGQISPQSHDGLDLLAAMAAVQSLSGEIDTNRLVERLLGQAMAVAGASRAALVLTGGGRTVLEALGTVQDEVSCDGTRDEDRIAVRFARGAPSARDLPLSVLYSVIQRHAAVSIPDLRGPHEHAFDGYFGTRPARSLLALPLIKQGTLIGVLHLENEFAAHAFDSSRQVLLEVIASQAAISLENARLYAALRTSEAFLTLSQRISRSGSFRWNRTRDEHSWSEGLFHLWGADPSGGPLSLDEMRARTHPEDRARIDAVSQQPWGGGVNGPHAFRILDPAAPEGTYRHVELMFGSAEPDVFVGVLTDVTERRATEAALRGARTELAQAAQAATMGELAASIAHEINQPLSTIVAQAGAVARWLGRPEPEIGEALAGLADIVQDGQRASDIVRSLRSLARQAPPDRRAVAMDALVRRVAGLVAAEVELKGTVVQQELAAPHATVLADPVQLEQVFLNLILNAAEAVGAMPEGPRRVAIASRHDAAAGAAVFTVDDTGPGIAAADLARIFDPFFTTKPTGLGMGLPICRSIVEAHGGWLECVSTGPSGSRFLLRLPAAA</sequence>
<dbReference type="PRINTS" id="PR00344">
    <property type="entry name" value="BCTRLSENSOR"/>
</dbReference>
<dbReference type="SUPFAM" id="SSF55874">
    <property type="entry name" value="ATPase domain of HSP90 chaperone/DNA topoisomerase II/histidine kinase"/>
    <property type="match status" value="1"/>
</dbReference>
<dbReference type="GO" id="GO:0005524">
    <property type="term" value="F:ATP binding"/>
    <property type="evidence" value="ECO:0007669"/>
    <property type="project" value="InterPro"/>
</dbReference>
<dbReference type="EMBL" id="JAGIZA010000037">
    <property type="protein sequence ID" value="MBP0496397.1"/>
    <property type="molecule type" value="Genomic_DNA"/>
</dbReference>
<dbReference type="SMART" id="SM00220">
    <property type="entry name" value="S_TKc"/>
    <property type="match status" value="1"/>
</dbReference>
<dbReference type="InterPro" id="IPR036097">
    <property type="entry name" value="HisK_dim/P_sf"/>
</dbReference>
<evidence type="ECO:0000313" key="6">
    <source>
        <dbReference type="EMBL" id="MBP0496397.1"/>
    </source>
</evidence>
<dbReference type="Gene3D" id="1.10.510.10">
    <property type="entry name" value="Transferase(Phosphotransferase) domain 1"/>
    <property type="match status" value="1"/>
</dbReference>
<dbReference type="InterPro" id="IPR029016">
    <property type="entry name" value="GAF-like_dom_sf"/>
</dbReference>
<dbReference type="PANTHER" id="PTHR43642:SF1">
    <property type="entry name" value="HYBRID SIGNAL TRANSDUCTION HISTIDINE KINASE G"/>
    <property type="match status" value="1"/>
</dbReference>
<evidence type="ECO:0000259" key="5">
    <source>
        <dbReference type="PROSITE" id="PS50109"/>
    </source>
</evidence>
<dbReference type="SUPFAM" id="SSF55785">
    <property type="entry name" value="PYP-like sensor domain (PAS domain)"/>
    <property type="match status" value="1"/>
</dbReference>
<dbReference type="InterPro" id="IPR003661">
    <property type="entry name" value="HisK_dim/P_dom"/>
</dbReference>
<dbReference type="Proteomes" id="UP000677537">
    <property type="component" value="Unassembled WGS sequence"/>
</dbReference>
<evidence type="ECO:0000256" key="2">
    <source>
        <dbReference type="ARBA" id="ARBA00012438"/>
    </source>
</evidence>
<dbReference type="SUPFAM" id="SSF47384">
    <property type="entry name" value="Homodimeric domain of signal transducing histidine kinase"/>
    <property type="match status" value="1"/>
</dbReference>
<dbReference type="SUPFAM" id="SSF55781">
    <property type="entry name" value="GAF domain-like"/>
    <property type="match status" value="1"/>
</dbReference>
<dbReference type="InterPro" id="IPR035965">
    <property type="entry name" value="PAS-like_dom_sf"/>
</dbReference>
<protein>
    <recommendedName>
        <fullName evidence="2">histidine kinase</fullName>
        <ecNumber evidence="2">2.7.13.3</ecNumber>
    </recommendedName>
</protein>
<keyword evidence="3" id="KW-0597">Phosphoprotein</keyword>
<reference evidence="6" key="1">
    <citation type="submission" date="2021-03" db="EMBL/GenBank/DDBJ databases">
        <authorList>
            <person name="So Y."/>
        </authorList>
    </citation>
    <scope>NUCLEOTIDE SEQUENCE</scope>
    <source>
        <strain evidence="6">SG15</strain>
    </source>
</reference>
<dbReference type="InterPro" id="IPR005467">
    <property type="entry name" value="His_kinase_dom"/>
</dbReference>
<dbReference type="InterPro" id="IPR004358">
    <property type="entry name" value="Sig_transdc_His_kin-like_C"/>
</dbReference>
<dbReference type="Pfam" id="PF02518">
    <property type="entry name" value="HATPase_c"/>
    <property type="match status" value="1"/>
</dbReference>
<dbReference type="Pfam" id="PF00069">
    <property type="entry name" value="Pkinase"/>
    <property type="match status" value="1"/>
</dbReference>
<dbReference type="EC" id="2.7.13.3" evidence="2"/>
<dbReference type="SMART" id="SM00387">
    <property type="entry name" value="HATPase_c"/>
    <property type="match status" value="1"/>
</dbReference>
<comment type="catalytic activity">
    <reaction evidence="1">
        <text>ATP + protein L-histidine = ADP + protein N-phospho-L-histidine.</text>
        <dbReference type="EC" id="2.7.13.3"/>
    </reaction>
</comment>
<feature type="domain" description="Histidine kinase" evidence="5">
    <location>
        <begin position="1137"/>
        <end position="1354"/>
    </location>
</feature>
<organism evidence="6 7">
    <name type="scientific">Roseomonas indoligenes</name>
    <dbReference type="NCBI Taxonomy" id="2820811"/>
    <lineage>
        <taxon>Bacteria</taxon>
        <taxon>Pseudomonadati</taxon>
        <taxon>Pseudomonadota</taxon>
        <taxon>Alphaproteobacteria</taxon>
        <taxon>Acetobacterales</taxon>
        <taxon>Roseomonadaceae</taxon>
        <taxon>Roseomonas</taxon>
    </lineage>
</organism>
<feature type="domain" description="Protein kinase" evidence="4">
    <location>
        <begin position="1"/>
        <end position="276"/>
    </location>
</feature>
<comment type="caution">
    <text evidence="6">The sequence shown here is derived from an EMBL/GenBank/DDBJ whole genome shotgun (WGS) entry which is preliminary data.</text>
</comment>
<dbReference type="SMART" id="SM00065">
    <property type="entry name" value="GAF"/>
    <property type="match status" value="1"/>
</dbReference>
<dbReference type="Gene3D" id="3.30.450.40">
    <property type="match status" value="1"/>
</dbReference>
<dbReference type="InterPro" id="IPR003018">
    <property type="entry name" value="GAF"/>
</dbReference>
<dbReference type="InterPro" id="IPR003594">
    <property type="entry name" value="HATPase_dom"/>
</dbReference>
<dbReference type="Gene3D" id="1.10.287.130">
    <property type="match status" value="1"/>
</dbReference>
<dbReference type="GO" id="GO:0000155">
    <property type="term" value="F:phosphorelay sensor kinase activity"/>
    <property type="evidence" value="ECO:0007669"/>
    <property type="project" value="InterPro"/>
</dbReference>
<dbReference type="InterPro" id="IPR000719">
    <property type="entry name" value="Prot_kinase_dom"/>
</dbReference>
<dbReference type="PROSITE" id="PS50109">
    <property type="entry name" value="HIS_KIN"/>
    <property type="match status" value="1"/>
</dbReference>
<dbReference type="PANTHER" id="PTHR43642">
    <property type="entry name" value="HYBRID SIGNAL TRANSDUCTION HISTIDINE KINASE G"/>
    <property type="match status" value="1"/>
</dbReference>
<dbReference type="InterPro" id="IPR036890">
    <property type="entry name" value="HATPase_C_sf"/>
</dbReference>
<name>A0A940N489_9PROT</name>
<dbReference type="SMART" id="SM00388">
    <property type="entry name" value="HisKA"/>
    <property type="match status" value="1"/>
</dbReference>
<evidence type="ECO:0000313" key="7">
    <source>
        <dbReference type="Proteomes" id="UP000677537"/>
    </source>
</evidence>
<dbReference type="CDD" id="cd00082">
    <property type="entry name" value="HisKA"/>
    <property type="match status" value="1"/>
</dbReference>